<proteinExistence type="predicted"/>
<dbReference type="STRING" id="1798377.A2872_02905"/>
<feature type="transmembrane region" description="Helical" evidence="1">
    <location>
        <begin position="286"/>
        <end position="308"/>
    </location>
</feature>
<feature type="transmembrane region" description="Helical" evidence="1">
    <location>
        <begin position="111"/>
        <end position="129"/>
    </location>
</feature>
<feature type="transmembrane region" description="Helical" evidence="1">
    <location>
        <begin position="346"/>
        <end position="364"/>
    </location>
</feature>
<comment type="caution">
    <text evidence="2">The sequence shown here is derived from an EMBL/GenBank/DDBJ whole genome shotgun (WGS) entry which is preliminary data.</text>
</comment>
<name>A0A1F5Z4M6_9BACT</name>
<protein>
    <recommendedName>
        <fullName evidence="4">Membrane protein 6-pyruvoyl-tetrahydropterin synthase-related domain-containing protein</fullName>
    </recommendedName>
</protein>
<keyword evidence="1" id="KW-0812">Transmembrane</keyword>
<keyword evidence="1" id="KW-0472">Membrane</keyword>
<evidence type="ECO:0000313" key="2">
    <source>
        <dbReference type="EMBL" id="OGG07127.1"/>
    </source>
</evidence>
<feature type="transmembrane region" description="Helical" evidence="1">
    <location>
        <begin position="163"/>
        <end position="187"/>
    </location>
</feature>
<dbReference type="EMBL" id="MFJG01000015">
    <property type="protein sequence ID" value="OGG07127.1"/>
    <property type="molecule type" value="Genomic_DNA"/>
</dbReference>
<accession>A0A1F5Z4M6</accession>
<organism evidence="2 3">
    <name type="scientific">Candidatus Gottesmanbacteria bacterium RIFCSPHIGHO2_01_FULL_42_12</name>
    <dbReference type="NCBI Taxonomy" id="1798377"/>
    <lineage>
        <taxon>Bacteria</taxon>
        <taxon>Candidatus Gottesmaniibacteriota</taxon>
    </lineage>
</organism>
<gene>
    <name evidence="2" type="ORF">A2872_02905</name>
</gene>
<feature type="transmembrane region" description="Helical" evidence="1">
    <location>
        <begin position="320"/>
        <end position="339"/>
    </location>
</feature>
<sequence>MGALIIIIALSFFSWQPLFNPGFFTFHDEQQVARLFQLDIALSAGQFPVRTVADLGFGLGYALFNFYPPLTYYFGEVFHLLGFGLIDSVKLVWLFAIVGSGMAMYFLAKKFFGKTGGVVSALFYIYAPYHAVDAYVRGALAELSSFVWLPLILLYSSKPVISGIFLALLMVTHNLIFLPFIGFYILWSRNIKNIMISLLIAFGLTAFFWAPALWEKQFTLVDSLLIKNLASYKIHFVCPTQLWDSLWGYGGSIPGCLDGMSFKLGKLHIILGILAFIPALKSRSKVVITSFFLFAFSVFMTTSYSGFIWDRVQALWYLQFPWRFLEFAALFSALLVGSVTTFKNKWLNGVVTAGVIGLLLFFNGKLFQPQTYLKVTDSDLTTDDEVKWRVSSTSFEYLPKGVATKTNPNGTLGIDIEKQAIYEAKYQIIDGEFQEFYAKFYPHRFELSGTSTQGAIVRVRIANFPGWKVRVNEKPVKIDDNNPYKLVTFMVPEGEVSVRGVFSDTPVRTIGNIISLVTVFGVGLYGYKRIKK</sequence>
<dbReference type="AlphaFoldDB" id="A0A1F5Z4M6"/>
<feature type="transmembrane region" description="Helical" evidence="1">
    <location>
        <begin position="509"/>
        <end position="527"/>
    </location>
</feature>
<evidence type="ECO:0000256" key="1">
    <source>
        <dbReference type="SAM" id="Phobius"/>
    </source>
</evidence>
<evidence type="ECO:0008006" key="4">
    <source>
        <dbReference type="Google" id="ProtNLM"/>
    </source>
</evidence>
<feature type="transmembrane region" description="Helical" evidence="1">
    <location>
        <begin position="193"/>
        <end position="214"/>
    </location>
</feature>
<evidence type="ECO:0000313" key="3">
    <source>
        <dbReference type="Proteomes" id="UP000178681"/>
    </source>
</evidence>
<keyword evidence="1" id="KW-1133">Transmembrane helix</keyword>
<reference evidence="2 3" key="1">
    <citation type="journal article" date="2016" name="Nat. Commun.">
        <title>Thousands of microbial genomes shed light on interconnected biogeochemical processes in an aquifer system.</title>
        <authorList>
            <person name="Anantharaman K."/>
            <person name="Brown C.T."/>
            <person name="Hug L.A."/>
            <person name="Sharon I."/>
            <person name="Castelle C.J."/>
            <person name="Probst A.J."/>
            <person name="Thomas B.C."/>
            <person name="Singh A."/>
            <person name="Wilkins M.J."/>
            <person name="Karaoz U."/>
            <person name="Brodie E.L."/>
            <person name="Williams K.H."/>
            <person name="Hubbard S.S."/>
            <person name="Banfield J.F."/>
        </authorList>
    </citation>
    <scope>NUCLEOTIDE SEQUENCE [LARGE SCALE GENOMIC DNA]</scope>
</reference>
<dbReference type="Proteomes" id="UP000178681">
    <property type="component" value="Unassembled WGS sequence"/>
</dbReference>